<accession>A0A7W5ZRB5</accession>
<name>A0A7W5ZRB5_9BACT</name>
<sequence>MNEPLKWHTVSMTWNDMIPYEHNARKISAKQVHNLDGSLNDFDVVEIPVIHIDNIIIGGHQRHERMISLGRGDEYTDVRKPNRKLTEEEFKRLNFMLNAVKGDFVDEILRAHFTGIVNFDDFGMQLEALDELHASQAQEEKPELPIVAKMSEKYSCYVIVCTNEIDENFIAEKLGIARAQCYKSSKVGTSHVLDAKQVIERWK</sequence>
<organism evidence="1 2">
    <name type="scientific">Runella defluvii</name>
    <dbReference type="NCBI Taxonomy" id="370973"/>
    <lineage>
        <taxon>Bacteria</taxon>
        <taxon>Pseudomonadati</taxon>
        <taxon>Bacteroidota</taxon>
        <taxon>Cytophagia</taxon>
        <taxon>Cytophagales</taxon>
        <taxon>Spirosomataceae</taxon>
        <taxon>Runella</taxon>
    </lineage>
</organism>
<protein>
    <recommendedName>
        <fullName evidence="3">ParB/Sulfiredoxin domain-containing protein</fullName>
    </recommendedName>
</protein>
<dbReference type="Proteomes" id="UP000541352">
    <property type="component" value="Unassembled WGS sequence"/>
</dbReference>
<proteinExistence type="predicted"/>
<dbReference type="AlphaFoldDB" id="A0A7W5ZRB5"/>
<reference evidence="1 2" key="1">
    <citation type="submission" date="2020-08" db="EMBL/GenBank/DDBJ databases">
        <title>Genomic Encyclopedia of Type Strains, Phase IV (KMG-IV): sequencing the most valuable type-strain genomes for metagenomic binning, comparative biology and taxonomic classification.</title>
        <authorList>
            <person name="Goeker M."/>
        </authorList>
    </citation>
    <scope>NUCLEOTIDE SEQUENCE [LARGE SCALE GENOMIC DNA]</scope>
    <source>
        <strain evidence="1 2">DSM 17976</strain>
    </source>
</reference>
<dbReference type="EMBL" id="JACIBY010000029">
    <property type="protein sequence ID" value="MBB3842212.1"/>
    <property type="molecule type" value="Genomic_DNA"/>
</dbReference>
<evidence type="ECO:0000313" key="2">
    <source>
        <dbReference type="Proteomes" id="UP000541352"/>
    </source>
</evidence>
<dbReference type="RefSeq" id="WP_183980423.1">
    <property type="nucleotide sequence ID" value="NZ_JACIBY010000029.1"/>
</dbReference>
<evidence type="ECO:0008006" key="3">
    <source>
        <dbReference type="Google" id="ProtNLM"/>
    </source>
</evidence>
<comment type="caution">
    <text evidence="1">The sequence shown here is derived from an EMBL/GenBank/DDBJ whole genome shotgun (WGS) entry which is preliminary data.</text>
</comment>
<gene>
    <name evidence="1" type="ORF">FHS57_006243</name>
</gene>
<keyword evidence="2" id="KW-1185">Reference proteome</keyword>
<evidence type="ECO:0000313" key="1">
    <source>
        <dbReference type="EMBL" id="MBB3842212.1"/>
    </source>
</evidence>